<feature type="region of interest" description="Disordered" evidence="6">
    <location>
        <begin position="70"/>
        <end position="89"/>
    </location>
</feature>
<dbReference type="CDD" id="cd02663">
    <property type="entry name" value="Peptidase_C19G"/>
    <property type="match status" value="1"/>
</dbReference>
<dbReference type="PROSITE" id="PS00973">
    <property type="entry name" value="USP_2"/>
    <property type="match status" value="1"/>
</dbReference>
<dbReference type="PROSITE" id="PS50235">
    <property type="entry name" value="USP_3"/>
    <property type="match status" value="1"/>
</dbReference>
<dbReference type="PANTHER" id="PTHR24006:SF733">
    <property type="entry name" value="RE52890P"/>
    <property type="match status" value="1"/>
</dbReference>
<proteinExistence type="inferred from homology"/>
<dbReference type="EC" id="3.4.19.12" evidence="5"/>
<keyword evidence="5" id="KW-0833">Ubl conjugation pathway</keyword>
<name>A0ABR2X4M5_9FUNG</name>
<dbReference type="Pfam" id="PF00443">
    <property type="entry name" value="UCH"/>
    <property type="match status" value="1"/>
</dbReference>
<reference evidence="8 9" key="1">
    <citation type="submission" date="2023-04" db="EMBL/GenBank/DDBJ databases">
        <title>Genome of Basidiobolus ranarum AG-B5.</title>
        <authorList>
            <person name="Stajich J.E."/>
            <person name="Carter-House D."/>
            <person name="Gryganskyi A."/>
        </authorList>
    </citation>
    <scope>NUCLEOTIDE SEQUENCE [LARGE SCALE GENOMIC DNA]</scope>
    <source>
        <strain evidence="8 9">AG-B5</strain>
    </source>
</reference>
<organism evidence="8 9">
    <name type="scientific">Basidiobolus ranarum</name>
    <dbReference type="NCBI Taxonomy" id="34480"/>
    <lineage>
        <taxon>Eukaryota</taxon>
        <taxon>Fungi</taxon>
        <taxon>Fungi incertae sedis</taxon>
        <taxon>Zoopagomycota</taxon>
        <taxon>Entomophthoromycotina</taxon>
        <taxon>Basidiobolomycetes</taxon>
        <taxon>Basidiobolales</taxon>
        <taxon>Basidiobolaceae</taxon>
        <taxon>Basidiobolus</taxon>
    </lineage>
</organism>
<dbReference type="PROSITE" id="PS00972">
    <property type="entry name" value="USP_1"/>
    <property type="match status" value="1"/>
</dbReference>
<dbReference type="InterPro" id="IPR018200">
    <property type="entry name" value="USP_CS"/>
</dbReference>
<keyword evidence="3 5" id="KW-0645">Protease</keyword>
<evidence type="ECO:0000313" key="8">
    <source>
        <dbReference type="EMBL" id="KAK9768680.1"/>
    </source>
</evidence>
<dbReference type="InterPro" id="IPR028889">
    <property type="entry name" value="USP"/>
</dbReference>
<dbReference type="Gene3D" id="3.90.70.10">
    <property type="entry name" value="Cysteine proteinases"/>
    <property type="match status" value="1"/>
</dbReference>
<keyword evidence="9" id="KW-1185">Reference proteome</keyword>
<keyword evidence="4 5" id="KW-0378">Hydrolase</keyword>
<evidence type="ECO:0000256" key="3">
    <source>
        <dbReference type="ARBA" id="ARBA00022670"/>
    </source>
</evidence>
<comment type="caution">
    <text evidence="8">The sequence shown here is derived from an EMBL/GenBank/DDBJ whole genome shotgun (WGS) entry which is preliminary data.</text>
</comment>
<evidence type="ECO:0000256" key="6">
    <source>
        <dbReference type="SAM" id="MobiDB-lite"/>
    </source>
</evidence>
<evidence type="ECO:0000313" key="9">
    <source>
        <dbReference type="Proteomes" id="UP001479436"/>
    </source>
</evidence>
<evidence type="ECO:0000256" key="5">
    <source>
        <dbReference type="RuleBase" id="RU366025"/>
    </source>
</evidence>
<dbReference type="InterPro" id="IPR001394">
    <property type="entry name" value="Peptidase_C19_UCH"/>
</dbReference>
<comment type="similarity">
    <text evidence="2 5">Belongs to the peptidase C19 family.</text>
</comment>
<dbReference type="Proteomes" id="UP001479436">
    <property type="component" value="Unassembled WGS sequence"/>
</dbReference>
<feature type="region of interest" description="Disordered" evidence="6">
    <location>
        <begin position="102"/>
        <end position="128"/>
    </location>
</feature>
<evidence type="ECO:0000256" key="4">
    <source>
        <dbReference type="ARBA" id="ARBA00022801"/>
    </source>
</evidence>
<keyword evidence="5" id="KW-0788">Thiol protease</keyword>
<accession>A0ABR2X4M5</accession>
<gene>
    <name evidence="8" type="ORF">K7432_000512</name>
</gene>
<dbReference type="InterPro" id="IPR050164">
    <property type="entry name" value="Peptidase_C19"/>
</dbReference>
<sequence>MSLLKWMGMGQSKISSSEYGPACSERYFGFENFGNTCYLNAVLQALYFCRPFRECVLNYPNGPMGIPPTPMPPTPHESTPPTLSVPPSGAVKRHSFKDLAHTLNGSSGNKEKVKNETVPTPGVSGFSNMVPIPPTPGADDIASCVPGMEECIFTAMKDLFWKIQSQRKRNGVLAPSQFIAKLRKENEIYRSTMHQDAHEFLNYILNTVAEDVQLYEKNAANEASLHEDHGSQNSDKTPSLSSSNSSGAGEKTWVHQLFEGELTNETKCLTCETVTNREESFLDLSIDIEENSSVTSCLRQFSASEMLCHKNKFFCDICCSLQEAEKRMKIKKLPNILALHLKRFKYQENVGKFVKLSYRVAFPLELRLFNTSDKAQDPDRLYSLCAVVVHLGSGPHHGHYVSLIKSMGNWLVFDDDSVETIEECDLYKYFGNLPGSGSGYVLFYESQNLDASTLGIPCLSNSPTAMQNSWSQELANGIEDFHLQSPPPRRHQEPTEEKSEDPKEKEEKKERERNERKPSWFSGRRLGKKEKKSNEDVSSDFASKLRLGK</sequence>
<feature type="compositionally biased region" description="Basic and acidic residues" evidence="6">
    <location>
        <begin position="490"/>
        <end position="518"/>
    </location>
</feature>
<evidence type="ECO:0000256" key="2">
    <source>
        <dbReference type="ARBA" id="ARBA00009085"/>
    </source>
</evidence>
<dbReference type="EMBL" id="JASJQH010000009">
    <property type="protein sequence ID" value="KAK9768680.1"/>
    <property type="molecule type" value="Genomic_DNA"/>
</dbReference>
<comment type="catalytic activity">
    <reaction evidence="1 5">
        <text>Thiol-dependent hydrolysis of ester, thioester, amide, peptide and isopeptide bonds formed by the C-terminal Gly of ubiquitin (a 76-residue protein attached to proteins as an intracellular targeting signal).</text>
        <dbReference type="EC" id="3.4.19.12"/>
    </reaction>
</comment>
<dbReference type="InterPro" id="IPR038765">
    <property type="entry name" value="Papain-like_cys_pep_sf"/>
</dbReference>
<feature type="region of interest" description="Disordered" evidence="6">
    <location>
        <begin position="481"/>
        <end position="549"/>
    </location>
</feature>
<evidence type="ECO:0000256" key="1">
    <source>
        <dbReference type="ARBA" id="ARBA00000707"/>
    </source>
</evidence>
<dbReference type="SUPFAM" id="SSF54001">
    <property type="entry name" value="Cysteine proteinases"/>
    <property type="match status" value="1"/>
</dbReference>
<feature type="domain" description="USP" evidence="7">
    <location>
        <begin position="28"/>
        <end position="447"/>
    </location>
</feature>
<feature type="region of interest" description="Disordered" evidence="6">
    <location>
        <begin position="223"/>
        <end position="248"/>
    </location>
</feature>
<evidence type="ECO:0000259" key="7">
    <source>
        <dbReference type="PROSITE" id="PS50235"/>
    </source>
</evidence>
<dbReference type="PANTHER" id="PTHR24006">
    <property type="entry name" value="UBIQUITIN CARBOXYL-TERMINAL HYDROLASE"/>
    <property type="match status" value="1"/>
</dbReference>
<protein>
    <recommendedName>
        <fullName evidence="5">Ubiquitin carboxyl-terminal hydrolase</fullName>
        <ecNumber evidence="5">3.4.19.12</ecNumber>
    </recommendedName>
</protein>